<dbReference type="EMBL" id="KB446535">
    <property type="protein sequence ID" value="EME49853.1"/>
    <property type="molecule type" value="Genomic_DNA"/>
</dbReference>
<dbReference type="InterPro" id="IPR033939">
    <property type="entry name" value="BCAT_family"/>
</dbReference>
<dbReference type="AlphaFoldDB" id="N1Q3Q4"/>
<keyword evidence="6 10" id="KW-0663">Pyridoxal phosphate</keyword>
<evidence type="ECO:0000256" key="4">
    <source>
        <dbReference type="ARBA" id="ARBA00022605"/>
    </source>
</evidence>
<gene>
    <name evidence="12" type="ORF">DOTSEDRAFT_68595</name>
</gene>
<keyword evidence="4 11" id="KW-0028">Amino-acid biosynthesis</keyword>
<dbReference type="GO" id="GO:0052654">
    <property type="term" value="F:L-leucine-2-oxoglutarate transaminase activity"/>
    <property type="evidence" value="ECO:0007669"/>
    <property type="project" value="RHEA"/>
</dbReference>
<evidence type="ECO:0000313" key="12">
    <source>
        <dbReference type="EMBL" id="EME49853.1"/>
    </source>
</evidence>
<comment type="cofactor">
    <cofactor evidence="1 10">
        <name>pyridoxal 5'-phosphate</name>
        <dbReference type="ChEBI" id="CHEBI:597326"/>
    </cofactor>
</comment>
<evidence type="ECO:0000256" key="8">
    <source>
        <dbReference type="PIRSR" id="PIRSR006468-1"/>
    </source>
</evidence>
<dbReference type="GO" id="GO:0009098">
    <property type="term" value="P:L-leucine biosynthetic process"/>
    <property type="evidence" value="ECO:0007669"/>
    <property type="project" value="TreeGrafter"/>
</dbReference>
<dbReference type="EC" id="2.6.1.42" evidence="11"/>
<dbReference type="GO" id="GO:0009099">
    <property type="term" value="P:L-valine biosynthetic process"/>
    <property type="evidence" value="ECO:0007669"/>
    <property type="project" value="TreeGrafter"/>
</dbReference>
<sequence>MATPSLRTLLPRLASRLGSACQKSSRCAISPAAERAYSTPLRAPDASDPRLSRIDVSGLSITKTTAPKPITPNEELVFGRAFTDHMMSLEWTATEGWLPPRITPYQNLSLDPATCVLHYAFEAFEGMKAYKDKAGNVRLFRPDKNMARMNKSVSRIALPTFDGEAVIHLIKKFANMEQRFIPSKRGFSLYLRPNMIGTQRTLGVGPPGSAMLYVIASPVGPYYPTGFKAVSLEATDYAVRAWPGGVGASKLGANYAPCIVPQMQAASRGFHQNLWLFKEVDPATGIEEDYVTEVGTMNLFAAIVNKEGQKELMTAPLDGTILEGVVRDSVLALAKERLAPQGWKISERRFGMRELVDAANEGRMIEVFGSGTAATVSPVRAISYKGKLVDCGIPEGEEVGPVCLQMKDWIEGIQYGEEEHPWSVVC</sequence>
<dbReference type="PIRSF" id="PIRSF006468">
    <property type="entry name" value="BCAT1"/>
    <property type="match status" value="1"/>
</dbReference>
<dbReference type="FunFam" id="3.20.10.10:FF:000004">
    <property type="entry name" value="Branched-chain-amino-acid aminotransferase"/>
    <property type="match status" value="1"/>
</dbReference>
<protein>
    <recommendedName>
        <fullName evidence="11">Branched-chain-amino-acid aminotransferase</fullName>
        <ecNumber evidence="11">2.6.1.42</ecNumber>
    </recommendedName>
</protein>
<name>N1Q3Q4_DOTSN</name>
<dbReference type="Pfam" id="PF01063">
    <property type="entry name" value="Aminotran_4"/>
    <property type="match status" value="1"/>
</dbReference>
<dbReference type="Gene3D" id="3.20.10.10">
    <property type="entry name" value="D-amino Acid Aminotransferase, subunit A, domain 2"/>
    <property type="match status" value="1"/>
</dbReference>
<evidence type="ECO:0000256" key="5">
    <source>
        <dbReference type="ARBA" id="ARBA00022679"/>
    </source>
</evidence>
<dbReference type="InterPro" id="IPR018300">
    <property type="entry name" value="Aminotrans_IV_CS"/>
</dbReference>
<evidence type="ECO:0000256" key="11">
    <source>
        <dbReference type="RuleBase" id="RU004517"/>
    </source>
</evidence>
<accession>N1Q3Q4</accession>
<dbReference type="NCBIfam" id="NF009897">
    <property type="entry name" value="PRK13357.1"/>
    <property type="match status" value="1"/>
</dbReference>
<keyword evidence="5 11" id="KW-0808">Transferase</keyword>
<dbReference type="InterPro" id="IPR043131">
    <property type="entry name" value="BCAT-like_N"/>
</dbReference>
<dbReference type="PANTHER" id="PTHR11825">
    <property type="entry name" value="SUBGROUP IIII AMINOTRANSFERASE"/>
    <property type="match status" value="1"/>
</dbReference>
<dbReference type="PROSITE" id="PS00770">
    <property type="entry name" value="AA_TRANSFER_CLASS_4"/>
    <property type="match status" value="1"/>
</dbReference>
<dbReference type="CDD" id="cd01557">
    <property type="entry name" value="BCAT_beta_family"/>
    <property type="match status" value="1"/>
</dbReference>
<proteinExistence type="inferred from homology"/>
<dbReference type="HOGENOM" id="CLU_031922_0_1_1"/>
<dbReference type="InterPro" id="IPR036038">
    <property type="entry name" value="Aminotransferase-like"/>
</dbReference>
<dbReference type="eggNOG" id="KOG0975">
    <property type="taxonomic scope" value="Eukaryota"/>
</dbReference>
<evidence type="ECO:0000256" key="10">
    <source>
        <dbReference type="RuleBase" id="RU004516"/>
    </source>
</evidence>
<dbReference type="GO" id="GO:0005739">
    <property type="term" value="C:mitochondrion"/>
    <property type="evidence" value="ECO:0007669"/>
    <property type="project" value="TreeGrafter"/>
</dbReference>
<dbReference type="PANTHER" id="PTHR11825:SF44">
    <property type="entry name" value="BRANCHED-CHAIN-AMINO-ACID AMINOTRANSFERASE"/>
    <property type="match status" value="1"/>
</dbReference>
<dbReference type="InterPro" id="IPR005786">
    <property type="entry name" value="B_amino_transII"/>
</dbReference>
<organism evidence="12 13">
    <name type="scientific">Dothistroma septosporum (strain NZE10 / CBS 128990)</name>
    <name type="common">Red band needle blight fungus</name>
    <name type="synonym">Mycosphaerella pini</name>
    <dbReference type="NCBI Taxonomy" id="675120"/>
    <lineage>
        <taxon>Eukaryota</taxon>
        <taxon>Fungi</taxon>
        <taxon>Dikarya</taxon>
        <taxon>Ascomycota</taxon>
        <taxon>Pezizomycotina</taxon>
        <taxon>Dothideomycetes</taxon>
        <taxon>Dothideomycetidae</taxon>
        <taxon>Mycosphaerellales</taxon>
        <taxon>Mycosphaerellaceae</taxon>
        <taxon>Dothistroma</taxon>
    </lineage>
</organism>
<dbReference type="OMA" id="LTEVFAC"/>
<evidence type="ECO:0000313" key="13">
    <source>
        <dbReference type="Proteomes" id="UP000016933"/>
    </source>
</evidence>
<comment type="catalytic activity">
    <reaction evidence="11">
        <text>L-isoleucine + 2-oxoglutarate = (S)-3-methyl-2-oxopentanoate + L-glutamate</text>
        <dbReference type="Rhea" id="RHEA:24801"/>
        <dbReference type="ChEBI" id="CHEBI:16810"/>
        <dbReference type="ChEBI" id="CHEBI:29985"/>
        <dbReference type="ChEBI" id="CHEBI:35146"/>
        <dbReference type="ChEBI" id="CHEBI:58045"/>
        <dbReference type="EC" id="2.6.1.42"/>
    </reaction>
</comment>
<dbReference type="Proteomes" id="UP000016933">
    <property type="component" value="Unassembled WGS sequence"/>
</dbReference>
<keyword evidence="7 11" id="KW-0100">Branched-chain amino acid biosynthesis</keyword>
<evidence type="ECO:0000256" key="2">
    <source>
        <dbReference type="ARBA" id="ARBA00009320"/>
    </source>
</evidence>
<evidence type="ECO:0000256" key="1">
    <source>
        <dbReference type="ARBA" id="ARBA00001933"/>
    </source>
</evidence>
<keyword evidence="3 11" id="KW-0032">Aminotransferase</keyword>
<dbReference type="SUPFAM" id="SSF56752">
    <property type="entry name" value="D-aminoacid aminotransferase-like PLP-dependent enzymes"/>
    <property type="match status" value="1"/>
</dbReference>
<comment type="catalytic activity">
    <reaction evidence="11">
        <text>L-leucine + 2-oxoglutarate = 4-methyl-2-oxopentanoate + L-glutamate</text>
        <dbReference type="Rhea" id="RHEA:18321"/>
        <dbReference type="ChEBI" id="CHEBI:16810"/>
        <dbReference type="ChEBI" id="CHEBI:17865"/>
        <dbReference type="ChEBI" id="CHEBI:29985"/>
        <dbReference type="ChEBI" id="CHEBI:57427"/>
        <dbReference type="EC" id="2.6.1.42"/>
    </reaction>
</comment>
<dbReference type="InterPro" id="IPR043132">
    <property type="entry name" value="BCAT-like_C"/>
</dbReference>
<dbReference type="GO" id="GO:0052655">
    <property type="term" value="F:L-valine-2-oxoglutarate transaminase activity"/>
    <property type="evidence" value="ECO:0007669"/>
    <property type="project" value="RHEA"/>
</dbReference>
<feature type="modified residue" description="N6-(pyridoxal phosphate)lysine" evidence="8">
    <location>
        <position position="250"/>
    </location>
</feature>
<evidence type="ECO:0000256" key="7">
    <source>
        <dbReference type="ARBA" id="ARBA00023304"/>
    </source>
</evidence>
<dbReference type="NCBIfam" id="TIGR01123">
    <property type="entry name" value="ilvE_II"/>
    <property type="match status" value="1"/>
</dbReference>
<comment type="catalytic activity">
    <reaction evidence="11">
        <text>L-valine + 2-oxoglutarate = 3-methyl-2-oxobutanoate + L-glutamate</text>
        <dbReference type="Rhea" id="RHEA:24813"/>
        <dbReference type="ChEBI" id="CHEBI:11851"/>
        <dbReference type="ChEBI" id="CHEBI:16810"/>
        <dbReference type="ChEBI" id="CHEBI:29985"/>
        <dbReference type="ChEBI" id="CHEBI:57762"/>
        <dbReference type="EC" id="2.6.1.42"/>
    </reaction>
</comment>
<keyword evidence="13" id="KW-1185">Reference proteome</keyword>
<dbReference type="FunFam" id="3.30.470.10:FF:000005">
    <property type="entry name" value="Branched-chain-amino-acid aminotransferase"/>
    <property type="match status" value="1"/>
</dbReference>
<dbReference type="OrthoDB" id="1732691at2759"/>
<comment type="similarity">
    <text evidence="2 9">Belongs to the class-IV pyridoxal-phosphate-dependent aminotransferase family.</text>
</comment>
<reference evidence="13" key="1">
    <citation type="journal article" date="2012" name="PLoS Genet.">
        <title>The genomes of the fungal plant pathogens Cladosporium fulvum and Dothistroma septosporum reveal adaptation to different hosts and lifestyles but also signatures of common ancestry.</title>
        <authorList>
            <person name="de Wit P.J.G.M."/>
            <person name="van der Burgt A."/>
            <person name="Oekmen B."/>
            <person name="Stergiopoulos I."/>
            <person name="Abd-Elsalam K.A."/>
            <person name="Aerts A.L."/>
            <person name="Bahkali A.H."/>
            <person name="Beenen H.G."/>
            <person name="Chettri P."/>
            <person name="Cox M.P."/>
            <person name="Datema E."/>
            <person name="de Vries R.P."/>
            <person name="Dhillon B."/>
            <person name="Ganley A.R."/>
            <person name="Griffiths S.A."/>
            <person name="Guo Y."/>
            <person name="Hamelin R.C."/>
            <person name="Henrissat B."/>
            <person name="Kabir M.S."/>
            <person name="Jashni M.K."/>
            <person name="Kema G."/>
            <person name="Klaubauf S."/>
            <person name="Lapidus A."/>
            <person name="Levasseur A."/>
            <person name="Lindquist E."/>
            <person name="Mehrabi R."/>
            <person name="Ohm R.A."/>
            <person name="Owen T.J."/>
            <person name="Salamov A."/>
            <person name="Schwelm A."/>
            <person name="Schijlen E."/>
            <person name="Sun H."/>
            <person name="van den Burg H.A."/>
            <person name="van Ham R.C.H.J."/>
            <person name="Zhang S."/>
            <person name="Goodwin S.B."/>
            <person name="Grigoriev I.V."/>
            <person name="Collemare J."/>
            <person name="Bradshaw R.E."/>
        </authorList>
    </citation>
    <scope>NUCLEOTIDE SEQUENCE [LARGE SCALE GENOMIC DNA]</scope>
    <source>
        <strain evidence="13">NZE10 / CBS 128990</strain>
    </source>
</reference>
<dbReference type="Gene3D" id="3.30.470.10">
    <property type="match status" value="1"/>
</dbReference>
<evidence type="ECO:0000256" key="9">
    <source>
        <dbReference type="RuleBase" id="RU004106"/>
    </source>
</evidence>
<reference evidence="12 13" key="2">
    <citation type="journal article" date="2012" name="PLoS Pathog.">
        <title>Diverse lifestyles and strategies of plant pathogenesis encoded in the genomes of eighteen Dothideomycetes fungi.</title>
        <authorList>
            <person name="Ohm R.A."/>
            <person name="Feau N."/>
            <person name="Henrissat B."/>
            <person name="Schoch C.L."/>
            <person name="Horwitz B.A."/>
            <person name="Barry K.W."/>
            <person name="Condon B.J."/>
            <person name="Copeland A.C."/>
            <person name="Dhillon B."/>
            <person name="Glaser F."/>
            <person name="Hesse C.N."/>
            <person name="Kosti I."/>
            <person name="LaButti K."/>
            <person name="Lindquist E.A."/>
            <person name="Lucas S."/>
            <person name="Salamov A.A."/>
            <person name="Bradshaw R.E."/>
            <person name="Ciuffetti L."/>
            <person name="Hamelin R.C."/>
            <person name="Kema G.H.J."/>
            <person name="Lawrence C."/>
            <person name="Scott J.A."/>
            <person name="Spatafora J.W."/>
            <person name="Turgeon B.G."/>
            <person name="de Wit P.J.G.M."/>
            <person name="Zhong S."/>
            <person name="Goodwin S.B."/>
            <person name="Grigoriev I.V."/>
        </authorList>
    </citation>
    <scope>NUCLEOTIDE SEQUENCE [LARGE SCALE GENOMIC DNA]</scope>
    <source>
        <strain evidence="13">NZE10 / CBS 128990</strain>
    </source>
</reference>
<evidence type="ECO:0000256" key="6">
    <source>
        <dbReference type="ARBA" id="ARBA00022898"/>
    </source>
</evidence>
<dbReference type="InterPro" id="IPR001544">
    <property type="entry name" value="Aminotrans_IV"/>
</dbReference>
<evidence type="ECO:0000256" key="3">
    <source>
        <dbReference type="ARBA" id="ARBA00022576"/>
    </source>
</evidence>
<dbReference type="STRING" id="675120.N1Q3Q4"/>
<dbReference type="GO" id="GO:0052656">
    <property type="term" value="F:L-isoleucine-2-oxoglutarate transaminase activity"/>
    <property type="evidence" value="ECO:0007669"/>
    <property type="project" value="RHEA"/>
</dbReference>